<evidence type="ECO:0000313" key="2">
    <source>
        <dbReference type="EMBL" id="KAG0581720.1"/>
    </source>
</evidence>
<dbReference type="Proteomes" id="UP000822688">
    <property type="component" value="Chromosome 3"/>
</dbReference>
<gene>
    <name evidence="2" type="ORF">KC19_3G003300</name>
</gene>
<accession>A0A8T0IDA7</accession>
<comment type="caution">
    <text evidence="2">The sequence shown here is derived from an EMBL/GenBank/DDBJ whole genome shotgun (WGS) entry which is preliminary data.</text>
</comment>
<keyword evidence="3" id="KW-1185">Reference proteome</keyword>
<sequence length="54" mass="6361">MLHLFSFMLSFSIVPCIEYDVRTAACLLLPYFCPLIFSSNNLRAYRDIGWLLWV</sequence>
<organism evidence="2 3">
    <name type="scientific">Ceratodon purpureus</name>
    <name type="common">Fire moss</name>
    <name type="synonym">Dicranum purpureum</name>
    <dbReference type="NCBI Taxonomy" id="3225"/>
    <lineage>
        <taxon>Eukaryota</taxon>
        <taxon>Viridiplantae</taxon>
        <taxon>Streptophyta</taxon>
        <taxon>Embryophyta</taxon>
        <taxon>Bryophyta</taxon>
        <taxon>Bryophytina</taxon>
        <taxon>Bryopsida</taxon>
        <taxon>Dicranidae</taxon>
        <taxon>Pseudoditrichales</taxon>
        <taxon>Ditrichaceae</taxon>
        <taxon>Ceratodon</taxon>
    </lineage>
</organism>
<protein>
    <recommendedName>
        <fullName evidence="4">NADH dehydrogenase subunit 1</fullName>
    </recommendedName>
</protein>
<feature type="chain" id="PRO_5035749374" description="NADH dehydrogenase subunit 1" evidence="1">
    <location>
        <begin position="19"/>
        <end position="54"/>
    </location>
</feature>
<keyword evidence="1" id="KW-0732">Signal</keyword>
<feature type="signal peptide" evidence="1">
    <location>
        <begin position="1"/>
        <end position="18"/>
    </location>
</feature>
<dbReference type="AlphaFoldDB" id="A0A8T0IDA7"/>
<proteinExistence type="predicted"/>
<reference evidence="2" key="1">
    <citation type="submission" date="2020-06" db="EMBL/GenBank/DDBJ databases">
        <title>WGS assembly of Ceratodon purpureus strain R40.</title>
        <authorList>
            <person name="Carey S.B."/>
            <person name="Jenkins J."/>
            <person name="Shu S."/>
            <person name="Lovell J.T."/>
            <person name="Sreedasyam A."/>
            <person name="Maumus F."/>
            <person name="Tiley G.P."/>
            <person name="Fernandez-Pozo N."/>
            <person name="Barry K."/>
            <person name="Chen C."/>
            <person name="Wang M."/>
            <person name="Lipzen A."/>
            <person name="Daum C."/>
            <person name="Saski C.A."/>
            <person name="Payton A.C."/>
            <person name="Mcbreen J.C."/>
            <person name="Conrad R.E."/>
            <person name="Kollar L.M."/>
            <person name="Olsson S."/>
            <person name="Huttunen S."/>
            <person name="Landis J.B."/>
            <person name="Wickett N.J."/>
            <person name="Johnson M.G."/>
            <person name="Rensing S.A."/>
            <person name="Grimwood J."/>
            <person name="Schmutz J."/>
            <person name="Mcdaniel S.F."/>
        </authorList>
    </citation>
    <scope>NUCLEOTIDE SEQUENCE</scope>
    <source>
        <strain evidence="2">R40</strain>
    </source>
</reference>
<name>A0A8T0IDA7_CERPU</name>
<evidence type="ECO:0008006" key="4">
    <source>
        <dbReference type="Google" id="ProtNLM"/>
    </source>
</evidence>
<evidence type="ECO:0000313" key="3">
    <source>
        <dbReference type="Proteomes" id="UP000822688"/>
    </source>
</evidence>
<evidence type="ECO:0000256" key="1">
    <source>
        <dbReference type="SAM" id="SignalP"/>
    </source>
</evidence>
<dbReference type="EMBL" id="CM026423">
    <property type="protein sequence ID" value="KAG0581720.1"/>
    <property type="molecule type" value="Genomic_DNA"/>
</dbReference>